<organism evidence="2 3">
    <name type="scientific">Marinomonas primoryensis</name>
    <dbReference type="NCBI Taxonomy" id="178399"/>
    <lineage>
        <taxon>Bacteria</taxon>
        <taxon>Pseudomonadati</taxon>
        <taxon>Pseudomonadota</taxon>
        <taxon>Gammaproteobacteria</taxon>
        <taxon>Oceanospirillales</taxon>
        <taxon>Oceanospirillaceae</taxon>
        <taxon>Marinomonas</taxon>
    </lineage>
</organism>
<evidence type="ECO:0000313" key="3">
    <source>
        <dbReference type="Proteomes" id="UP000509371"/>
    </source>
</evidence>
<dbReference type="AlphaFoldDB" id="A0A859CYA1"/>
<protein>
    <submittedName>
        <fullName evidence="2">Uncharacterized protein</fullName>
    </submittedName>
</protein>
<feature type="transmembrane region" description="Helical" evidence="1">
    <location>
        <begin position="21"/>
        <end position="44"/>
    </location>
</feature>
<proteinExistence type="predicted"/>
<gene>
    <name evidence="2" type="ORF">MP3633_0695</name>
</gene>
<accession>A0A859CYA1</accession>
<dbReference type="EMBL" id="CP054301">
    <property type="protein sequence ID" value="QKK79431.1"/>
    <property type="molecule type" value="Genomic_DNA"/>
</dbReference>
<keyword evidence="1" id="KW-0472">Membrane</keyword>
<keyword evidence="1" id="KW-1133">Transmembrane helix</keyword>
<dbReference type="KEGG" id="mpri:MP3633_0695"/>
<reference evidence="2 3" key="1">
    <citation type="submission" date="2020-06" db="EMBL/GenBank/DDBJ databases">
        <authorList>
            <person name="Voronona O.L."/>
            <person name="Aksenova E.I."/>
            <person name="Kunda M.S."/>
            <person name="Semenov A.N."/>
            <person name="Ryzhova N."/>
        </authorList>
    </citation>
    <scope>NUCLEOTIDE SEQUENCE [LARGE SCALE GENOMIC DNA]</scope>
    <source>
        <strain evidence="2 3">MPKMM3633</strain>
    </source>
</reference>
<name>A0A859CYA1_9GAMM</name>
<keyword evidence="1" id="KW-0812">Transmembrane</keyword>
<sequence length="45" mass="5405">MSVWYRLKPKEYFISIGNANANYLHIKNIPIFMVWFDVLVLLALY</sequence>
<evidence type="ECO:0000256" key="1">
    <source>
        <dbReference type="SAM" id="Phobius"/>
    </source>
</evidence>
<dbReference type="Proteomes" id="UP000509371">
    <property type="component" value="Chromosome"/>
</dbReference>
<evidence type="ECO:0000313" key="2">
    <source>
        <dbReference type="EMBL" id="QKK79431.1"/>
    </source>
</evidence>